<keyword evidence="12" id="KW-0238">DNA-binding</keyword>
<dbReference type="PANTHER" id="PTHR33202">
    <property type="entry name" value="ZINC UPTAKE REGULATION PROTEIN"/>
    <property type="match status" value="1"/>
</dbReference>
<keyword evidence="6" id="KW-0963">Cytoplasm</keyword>
<gene>
    <name evidence="14" type="primary">fur_1</name>
    <name evidence="14" type="ORF">LMG8286_00520</name>
</gene>
<dbReference type="RefSeq" id="WP_230056303.1">
    <property type="nucleotide sequence ID" value="NZ_CAJHOE010000001.1"/>
</dbReference>
<keyword evidence="11" id="KW-0805">Transcription regulation</keyword>
<dbReference type="PANTHER" id="PTHR33202:SF2">
    <property type="entry name" value="FERRIC UPTAKE REGULATION PROTEIN"/>
    <property type="match status" value="1"/>
</dbReference>
<sequence length="147" mass="17037">MGDFESFYKNFSSFFSQLNYKNSYIKERILSILYQSQSHLSATQIQQIFSQKYGETISLTAIYGFLNFLDECHLTNTYETDGVQKYELNLKSHHDHLICEKCHKVIGFSDETIESRQDEICAKHGFVCKSHSMIIYGICAECSSIKK</sequence>
<dbReference type="CDD" id="cd07153">
    <property type="entry name" value="Fur_like"/>
    <property type="match status" value="1"/>
</dbReference>
<dbReference type="EMBL" id="CAJHOE010000001">
    <property type="protein sequence ID" value="CAD7286754.1"/>
    <property type="molecule type" value="Genomic_DNA"/>
</dbReference>
<evidence type="ECO:0000256" key="4">
    <source>
        <dbReference type="ARBA" id="ARBA00011738"/>
    </source>
</evidence>
<evidence type="ECO:0000256" key="6">
    <source>
        <dbReference type="ARBA" id="ARBA00022490"/>
    </source>
</evidence>
<evidence type="ECO:0000256" key="7">
    <source>
        <dbReference type="ARBA" id="ARBA00022491"/>
    </source>
</evidence>
<comment type="caution">
    <text evidence="14">The sequence shown here is derived from an EMBL/GenBank/DDBJ whole genome shotgun (WGS) entry which is preliminary data.</text>
</comment>
<dbReference type="InterPro" id="IPR036388">
    <property type="entry name" value="WH-like_DNA-bd_sf"/>
</dbReference>
<comment type="similarity">
    <text evidence="3">Belongs to the Fur family.</text>
</comment>
<proteinExistence type="inferred from homology"/>
<comment type="subunit">
    <text evidence="4">Homodimer.</text>
</comment>
<evidence type="ECO:0000313" key="14">
    <source>
        <dbReference type="EMBL" id="CAD7286754.1"/>
    </source>
</evidence>
<dbReference type="InterPro" id="IPR043135">
    <property type="entry name" value="Fur_C"/>
</dbReference>
<evidence type="ECO:0000256" key="2">
    <source>
        <dbReference type="ARBA" id="ARBA00004496"/>
    </source>
</evidence>
<dbReference type="InterPro" id="IPR036390">
    <property type="entry name" value="WH_DNA-bd_sf"/>
</dbReference>
<keyword evidence="10" id="KW-0408">Iron</keyword>
<evidence type="ECO:0000256" key="9">
    <source>
        <dbReference type="ARBA" id="ARBA00022833"/>
    </source>
</evidence>
<keyword evidence="13" id="KW-0804">Transcription</keyword>
<evidence type="ECO:0000256" key="1">
    <source>
        <dbReference type="ARBA" id="ARBA00002997"/>
    </source>
</evidence>
<keyword evidence="8" id="KW-0479">Metal-binding</keyword>
<reference evidence="14 15" key="1">
    <citation type="submission" date="2020-11" db="EMBL/GenBank/DDBJ databases">
        <authorList>
            <person name="Peeters C."/>
        </authorList>
    </citation>
    <scope>NUCLEOTIDE SEQUENCE [LARGE SCALE GENOMIC DNA]</scope>
    <source>
        <strain evidence="14 15">LMG 8286</strain>
    </source>
</reference>
<comment type="subcellular location">
    <subcellularLocation>
        <location evidence="2">Cytoplasm</location>
    </subcellularLocation>
</comment>
<name>A0ABN7K4D6_9BACT</name>
<organism evidence="14 15">
    <name type="scientific">Campylobacter suis</name>
    <dbReference type="NCBI Taxonomy" id="2790657"/>
    <lineage>
        <taxon>Bacteria</taxon>
        <taxon>Pseudomonadati</taxon>
        <taxon>Campylobacterota</taxon>
        <taxon>Epsilonproteobacteria</taxon>
        <taxon>Campylobacterales</taxon>
        <taxon>Campylobacteraceae</taxon>
        <taxon>Campylobacter</taxon>
    </lineage>
</organism>
<dbReference type="Gene3D" id="1.10.10.10">
    <property type="entry name" value="Winged helix-like DNA-binding domain superfamily/Winged helix DNA-binding domain"/>
    <property type="match status" value="1"/>
</dbReference>
<evidence type="ECO:0000256" key="11">
    <source>
        <dbReference type="ARBA" id="ARBA00023015"/>
    </source>
</evidence>
<dbReference type="Proteomes" id="UP000789359">
    <property type="component" value="Unassembled WGS sequence"/>
</dbReference>
<keyword evidence="15" id="KW-1185">Reference proteome</keyword>
<evidence type="ECO:0000256" key="12">
    <source>
        <dbReference type="ARBA" id="ARBA00023125"/>
    </source>
</evidence>
<accession>A0ABN7K4D6</accession>
<evidence type="ECO:0000256" key="10">
    <source>
        <dbReference type="ARBA" id="ARBA00023004"/>
    </source>
</evidence>
<comment type="function">
    <text evidence="1">Acts as a global negative controlling element, employing Fe(2+) as a cofactor to bind the operator of the repressed genes.</text>
</comment>
<dbReference type="SUPFAM" id="SSF46785">
    <property type="entry name" value="Winged helix' DNA-binding domain"/>
    <property type="match status" value="1"/>
</dbReference>
<keyword evidence="7" id="KW-0678">Repressor</keyword>
<evidence type="ECO:0000256" key="5">
    <source>
        <dbReference type="ARBA" id="ARBA00020910"/>
    </source>
</evidence>
<dbReference type="Gene3D" id="3.30.1490.190">
    <property type="match status" value="1"/>
</dbReference>
<evidence type="ECO:0000256" key="8">
    <source>
        <dbReference type="ARBA" id="ARBA00022723"/>
    </source>
</evidence>
<evidence type="ECO:0000256" key="3">
    <source>
        <dbReference type="ARBA" id="ARBA00007957"/>
    </source>
</evidence>
<protein>
    <recommendedName>
        <fullName evidence="5">Ferric uptake regulation protein</fullName>
    </recommendedName>
</protein>
<evidence type="ECO:0000256" key="13">
    <source>
        <dbReference type="ARBA" id="ARBA00023163"/>
    </source>
</evidence>
<dbReference type="Pfam" id="PF01475">
    <property type="entry name" value="FUR"/>
    <property type="match status" value="1"/>
</dbReference>
<evidence type="ECO:0000313" key="15">
    <source>
        <dbReference type="Proteomes" id="UP000789359"/>
    </source>
</evidence>
<dbReference type="InterPro" id="IPR002481">
    <property type="entry name" value="FUR"/>
</dbReference>
<keyword evidence="9" id="KW-0862">Zinc</keyword>